<gene>
    <name evidence="2" type="ORF">Mgra_00005775</name>
</gene>
<keyword evidence="1" id="KW-0732">Signal</keyword>
<evidence type="ECO:0008006" key="4">
    <source>
        <dbReference type="Google" id="ProtNLM"/>
    </source>
</evidence>
<evidence type="ECO:0000256" key="1">
    <source>
        <dbReference type="SAM" id="SignalP"/>
    </source>
</evidence>
<evidence type="ECO:0000313" key="3">
    <source>
        <dbReference type="Proteomes" id="UP000605970"/>
    </source>
</evidence>
<dbReference type="AlphaFoldDB" id="A0A8S9ZNV5"/>
<name>A0A8S9ZNV5_9BILA</name>
<keyword evidence="3" id="KW-1185">Reference proteome</keyword>
<protein>
    <recommendedName>
        <fullName evidence="4">Candidate secreted effector</fullName>
    </recommendedName>
</protein>
<proteinExistence type="predicted"/>
<dbReference type="Proteomes" id="UP000605970">
    <property type="component" value="Unassembled WGS sequence"/>
</dbReference>
<dbReference type="EMBL" id="JABEBT010000050">
    <property type="protein sequence ID" value="KAF7634883.1"/>
    <property type="molecule type" value="Genomic_DNA"/>
</dbReference>
<reference evidence="2" key="1">
    <citation type="journal article" date="2020" name="Ecol. Evol.">
        <title>Genome structure and content of the rice root-knot nematode (Meloidogyne graminicola).</title>
        <authorList>
            <person name="Phan N.T."/>
            <person name="Danchin E.G.J."/>
            <person name="Klopp C."/>
            <person name="Perfus-Barbeoch L."/>
            <person name="Kozlowski D.K."/>
            <person name="Koutsovoulos G.D."/>
            <person name="Lopez-Roques C."/>
            <person name="Bouchez O."/>
            <person name="Zahm M."/>
            <person name="Besnard G."/>
            <person name="Bellafiore S."/>
        </authorList>
    </citation>
    <scope>NUCLEOTIDE SEQUENCE</scope>
    <source>
        <strain evidence="2">VN-18</strain>
    </source>
</reference>
<comment type="caution">
    <text evidence="2">The sequence shown here is derived from an EMBL/GenBank/DDBJ whole genome shotgun (WGS) entry which is preliminary data.</text>
</comment>
<sequence length="64" mass="7407">MNSSNFLFLTIFFLFISVAIADLTVDKEGLMKQIEKNVRSKRYGYYFDCCCCYDGGYGWGGYWG</sequence>
<accession>A0A8S9ZNV5</accession>
<evidence type="ECO:0000313" key="2">
    <source>
        <dbReference type="EMBL" id="KAF7634883.1"/>
    </source>
</evidence>
<feature type="signal peptide" evidence="1">
    <location>
        <begin position="1"/>
        <end position="21"/>
    </location>
</feature>
<organism evidence="2 3">
    <name type="scientific">Meloidogyne graminicola</name>
    <dbReference type="NCBI Taxonomy" id="189291"/>
    <lineage>
        <taxon>Eukaryota</taxon>
        <taxon>Metazoa</taxon>
        <taxon>Ecdysozoa</taxon>
        <taxon>Nematoda</taxon>
        <taxon>Chromadorea</taxon>
        <taxon>Rhabditida</taxon>
        <taxon>Tylenchina</taxon>
        <taxon>Tylenchomorpha</taxon>
        <taxon>Tylenchoidea</taxon>
        <taxon>Meloidogynidae</taxon>
        <taxon>Meloidogyninae</taxon>
        <taxon>Meloidogyne</taxon>
    </lineage>
</organism>
<feature type="chain" id="PRO_5035909003" description="Candidate secreted effector" evidence="1">
    <location>
        <begin position="22"/>
        <end position="64"/>
    </location>
</feature>